<protein>
    <submittedName>
        <fullName evidence="2">Methyltransferase domain-containing protein</fullName>
    </submittedName>
</protein>
<accession>A0A1I4S7Z2</accession>
<evidence type="ECO:0000259" key="1">
    <source>
        <dbReference type="Pfam" id="PF13847"/>
    </source>
</evidence>
<dbReference type="EMBL" id="FOUU01000002">
    <property type="protein sequence ID" value="SFM60628.1"/>
    <property type="molecule type" value="Genomic_DNA"/>
</dbReference>
<name>A0A1I4S7Z2_9BACT</name>
<dbReference type="Pfam" id="PF13847">
    <property type="entry name" value="Methyltransf_31"/>
    <property type="match status" value="1"/>
</dbReference>
<keyword evidence="2" id="KW-0808">Transferase</keyword>
<reference evidence="2 3" key="1">
    <citation type="submission" date="2016-10" db="EMBL/GenBank/DDBJ databases">
        <authorList>
            <person name="de Groot N.N."/>
        </authorList>
    </citation>
    <scope>NUCLEOTIDE SEQUENCE [LARGE SCALE GENOMIC DNA]</scope>
    <source>
        <strain evidence="2 3">DSM 9990</strain>
    </source>
</reference>
<evidence type="ECO:0000313" key="3">
    <source>
        <dbReference type="Proteomes" id="UP000199611"/>
    </source>
</evidence>
<keyword evidence="2" id="KW-0489">Methyltransferase</keyword>
<dbReference type="AlphaFoldDB" id="A0A1I4S7Z2"/>
<feature type="domain" description="Methyltransferase" evidence="1">
    <location>
        <begin position="30"/>
        <end position="138"/>
    </location>
</feature>
<dbReference type="PANTHER" id="PTHR43861">
    <property type="entry name" value="TRANS-ACONITATE 2-METHYLTRANSFERASE-RELATED"/>
    <property type="match status" value="1"/>
</dbReference>
<dbReference type="RefSeq" id="WP_177193518.1">
    <property type="nucleotide sequence ID" value="NZ_FOUU01000002.1"/>
</dbReference>
<sequence>MLTKWFLKMLNREAASQDAQKIIQVLRIREGDIIADIGSGGGYFTLEFAKRVGNTGRVYAVDIRSKYLQFVKSRAREEGIDNIVLLLSKKDRVELPENALDLIFCRNVFHHLKEPSKYFSNLKKSLKADGRVAIIDYKPRFGFDFVSFFRHYTPEEVIKSEMKKEGYFLVESFSFLSEQSFHVFGVNSMREALR</sequence>
<dbReference type="STRING" id="39841.SAMN05660836_00814"/>
<dbReference type="CDD" id="cd02440">
    <property type="entry name" value="AdoMet_MTases"/>
    <property type="match status" value="1"/>
</dbReference>
<organism evidence="2 3">
    <name type="scientific">Thermodesulforhabdus norvegica</name>
    <dbReference type="NCBI Taxonomy" id="39841"/>
    <lineage>
        <taxon>Bacteria</taxon>
        <taxon>Pseudomonadati</taxon>
        <taxon>Thermodesulfobacteriota</taxon>
        <taxon>Syntrophobacteria</taxon>
        <taxon>Syntrophobacterales</taxon>
        <taxon>Thermodesulforhabdaceae</taxon>
        <taxon>Thermodesulforhabdus</taxon>
    </lineage>
</organism>
<dbReference type="InterPro" id="IPR029063">
    <property type="entry name" value="SAM-dependent_MTases_sf"/>
</dbReference>
<gene>
    <name evidence="2" type="ORF">SAMN05660836_00814</name>
</gene>
<evidence type="ECO:0000313" key="2">
    <source>
        <dbReference type="EMBL" id="SFM60628.1"/>
    </source>
</evidence>
<dbReference type="InterPro" id="IPR025714">
    <property type="entry name" value="Methyltranfer_dom"/>
</dbReference>
<dbReference type="SUPFAM" id="SSF53335">
    <property type="entry name" value="S-adenosyl-L-methionine-dependent methyltransferases"/>
    <property type="match status" value="1"/>
</dbReference>
<dbReference type="Gene3D" id="3.40.50.150">
    <property type="entry name" value="Vaccinia Virus protein VP39"/>
    <property type="match status" value="1"/>
</dbReference>
<dbReference type="GO" id="GO:0008168">
    <property type="term" value="F:methyltransferase activity"/>
    <property type="evidence" value="ECO:0007669"/>
    <property type="project" value="UniProtKB-KW"/>
</dbReference>
<keyword evidence="3" id="KW-1185">Reference proteome</keyword>
<proteinExistence type="predicted"/>
<dbReference type="Proteomes" id="UP000199611">
    <property type="component" value="Unassembled WGS sequence"/>
</dbReference>
<dbReference type="GO" id="GO:0032259">
    <property type="term" value="P:methylation"/>
    <property type="evidence" value="ECO:0007669"/>
    <property type="project" value="UniProtKB-KW"/>
</dbReference>